<dbReference type="GO" id="GO:0000290">
    <property type="term" value="P:deadenylation-dependent decapping of nuclear-transcribed mRNA"/>
    <property type="evidence" value="ECO:0007669"/>
    <property type="project" value="InterPro"/>
</dbReference>
<evidence type="ECO:0000256" key="8">
    <source>
        <dbReference type="SAM" id="MobiDB-lite"/>
    </source>
</evidence>
<feature type="compositionally biased region" description="Low complexity" evidence="8">
    <location>
        <begin position="123"/>
        <end position="138"/>
    </location>
</feature>
<name>A0A0C9WGB6_9AGAM</name>
<sequence>MSFFGFESSNLEQDKKKFLEGGLQESEDLAVYTWGEESYDGLGDALLEGGDELNDETFGATGAVGKDFDFSNQALSDHVAPRLDPPTQAQHSLESIWDDKSPFSLLPRSNGGASRATDHHRPPSSSSRSPFLSSSSSLQHGVDHRSYDQQPISHGMGQSGARTVQEIEAEMRLVAQQARQRQELELRQRERERELRYAEQEQQLVQQQQQLREQERMRLLQLQQQQQQDQLRLHQIHQQQSTPPPRMLPRTQSPRFHQQHQHQQQILMLQQEQERQQQERLKELQERLRMEEVERQLRAQQLSQIHAPPTLQARRQASFADLQALQQRRTHSPGSAYGAGVGVGVGGGGGGGELPAVNQHNGQYLPQSIQLQQRLLSEMAQVEFMRDMQGISQAEQEALRAEAMRKIMETERMEEKRRRKAAKIAHMSRYNDLMTQSDKDFITRIQVSQLVTQDPYAEDFYAQVYGAILRSRMGLQASSADVLKFGSGGGVGLGVGKGGGRRQSAMQKMEAQVERIVSNARLREKEKGMHSLHSLQGALGRTSGRSYKAAPRQLLQVDSSTATPTMSGAHPHISKEDGLGQDGGLGGDSDGAAREAAKLGREALGDAAGTGSVVRKEPLTQRQVLVALESLYDLVLNVEQLRRDQPAEEDEEAVAHWSAQYEDLVEQIWVGLKVLVPLETSDPHPFVSLLTPVKGKKILPRLSRHIPPARMLTLLTLLVACFSQLDVVKYAHLLDLPEDSHLHSHNSHGSPSSTGASSDGQGSQGKPDREEVERQTQAFLGSVLQSILPVVAKAELRLVTGLLGLFLDRSDVVAAAQTRPGIAMLTLLMSRVEIIKQGMSGVPESTELPTPEEAQQWQLMFDHLFQLLAPHFLLLFPSTRMALQLAPTPPQNAQTHAHVHASTDILDQPVWQFLAALALHASPDQQSALVSGLREKVLENVTSAQKGWGVMDEEERATKLANVNLFLHALGLDSSQISV</sequence>
<keyword evidence="4" id="KW-0963">Cytoplasm</keyword>
<evidence type="ECO:0000256" key="7">
    <source>
        <dbReference type="SAM" id="Coils"/>
    </source>
</evidence>
<dbReference type="PANTHER" id="PTHR21551">
    <property type="entry name" value="TOPOISOMERASE II-ASSOCIATED PROTEIN PAT1"/>
    <property type="match status" value="1"/>
</dbReference>
<reference evidence="10 11" key="1">
    <citation type="submission" date="2014-04" db="EMBL/GenBank/DDBJ databases">
        <title>Evolutionary Origins and Diversification of the Mycorrhizal Mutualists.</title>
        <authorList>
            <consortium name="DOE Joint Genome Institute"/>
            <consortium name="Mycorrhizal Genomics Consortium"/>
            <person name="Kohler A."/>
            <person name="Kuo A."/>
            <person name="Nagy L.G."/>
            <person name="Floudas D."/>
            <person name="Copeland A."/>
            <person name="Barry K.W."/>
            <person name="Cichocki N."/>
            <person name="Veneault-Fourrey C."/>
            <person name="LaButti K."/>
            <person name="Lindquist E.A."/>
            <person name="Lipzen A."/>
            <person name="Lundell T."/>
            <person name="Morin E."/>
            <person name="Murat C."/>
            <person name="Riley R."/>
            <person name="Ohm R."/>
            <person name="Sun H."/>
            <person name="Tunlid A."/>
            <person name="Henrissat B."/>
            <person name="Grigoriev I.V."/>
            <person name="Hibbett D.S."/>
            <person name="Martin F."/>
        </authorList>
    </citation>
    <scope>NUCLEOTIDE SEQUENCE [LARGE SCALE GENOMIC DNA]</scope>
    <source>
        <strain evidence="10 11">MD-312</strain>
    </source>
</reference>
<evidence type="ECO:0000256" key="1">
    <source>
        <dbReference type="ARBA" id="ARBA00004123"/>
    </source>
</evidence>
<feature type="domain" description="mRNA decay factor PAT1" evidence="9">
    <location>
        <begin position="1"/>
        <end position="561"/>
    </location>
</feature>
<evidence type="ECO:0000256" key="3">
    <source>
        <dbReference type="ARBA" id="ARBA00009138"/>
    </source>
</evidence>
<evidence type="ECO:0000256" key="4">
    <source>
        <dbReference type="ARBA" id="ARBA00022490"/>
    </source>
</evidence>
<proteinExistence type="inferred from homology"/>
<evidence type="ECO:0000259" key="9">
    <source>
        <dbReference type="Pfam" id="PF09770"/>
    </source>
</evidence>
<feature type="region of interest" description="Disordered" evidence="8">
    <location>
        <begin position="78"/>
        <end position="160"/>
    </location>
</feature>
<dbReference type="EMBL" id="KN839844">
    <property type="protein sequence ID" value="KIJ65142.1"/>
    <property type="molecule type" value="Genomic_DNA"/>
</dbReference>
<keyword evidence="11" id="KW-1185">Reference proteome</keyword>
<feature type="compositionally biased region" description="Gly residues" evidence="8">
    <location>
        <begin position="580"/>
        <end position="589"/>
    </location>
</feature>
<dbReference type="OrthoDB" id="74835at2759"/>
<dbReference type="Pfam" id="PF09770">
    <property type="entry name" value="PAT1"/>
    <property type="match status" value="3"/>
</dbReference>
<dbReference type="AlphaFoldDB" id="A0A0C9WGB6"/>
<feature type="domain" description="mRNA decay factor PAT1" evidence="9">
    <location>
        <begin position="619"/>
        <end position="733"/>
    </location>
</feature>
<accession>A0A0C9WGB6</accession>
<dbReference type="PANTHER" id="PTHR21551:SF0">
    <property type="entry name" value="PROTEIN ASSOCIATED WITH TOPO II RELATED-1, ISOFORM A"/>
    <property type="match status" value="1"/>
</dbReference>
<dbReference type="Proteomes" id="UP000053820">
    <property type="component" value="Unassembled WGS sequence"/>
</dbReference>
<feature type="region of interest" description="Disordered" evidence="8">
    <location>
        <begin position="559"/>
        <end position="594"/>
    </location>
</feature>
<dbReference type="HOGENOM" id="CLU_012622_0_0_1"/>
<evidence type="ECO:0000256" key="5">
    <source>
        <dbReference type="ARBA" id="ARBA00022884"/>
    </source>
</evidence>
<evidence type="ECO:0000256" key="6">
    <source>
        <dbReference type="ARBA" id="ARBA00023242"/>
    </source>
</evidence>
<comment type="similarity">
    <text evidence="3">Belongs to the PAT1 family.</text>
</comment>
<keyword evidence="6" id="KW-0539">Nucleus</keyword>
<protein>
    <recommendedName>
        <fullName evidence="9">mRNA decay factor PAT1 domain-containing protein</fullName>
    </recommendedName>
</protein>
<feature type="compositionally biased region" description="Low complexity" evidence="8">
    <location>
        <begin position="747"/>
        <end position="760"/>
    </location>
</feature>
<evidence type="ECO:0000313" key="10">
    <source>
        <dbReference type="EMBL" id="KIJ65142.1"/>
    </source>
</evidence>
<dbReference type="GO" id="GO:0000932">
    <property type="term" value="C:P-body"/>
    <property type="evidence" value="ECO:0007669"/>
    <property type="project" value="UniProtKB-SubCell"/>
</dbReference>
<feature type="region of interest" description="Disordered" evidence="8">
    <location>
        <begin position="230"/>
        <end position="265"/>
    </location>
</feature>
<gene>
    <name evidence="10" type="ORF">HYDPIDRAFT_175171</name>
</gene>
<organism evidence="10 11">
    <name type="scientific">Hydnomerulius pinastri MD-312</name>
    <dbReference type="NCBI Taxonomy" id="994086"/>
    <lineage>
        <taxon>Eukaryota</taxon>
        <taxon>Fungi</taxon>
        <taxon>Dikarya</taxon>
        <taxon>Basidiomycota</taxon>
        <taxon>Agaricomycotina</taxon>
        <taxon>Agaricomycetes</taxon>
        <taxon>Agaricomycetidae</taxon>
        <taxon>Boletales</taxon>
        <taxon>Boletales incertae sedis</taxon>
        <taxon>Leucogyrophana</taxon>
    </lineage>
</organism>
<evidence type="ECO:0000256" key="2">
    <source>
        <dbReference type="ARBA" id="ARBA00004201"/>
    </source>
</evidence>
<feature type="domain" description="mRNA decay factor PAT1" evidence="9">
    <location>
        <begin position="771"/>
        <end position="973"/>
    </location>
</feature>
<dbReference type="GO" id="GO:0003723">
    <property type="term" value="F:RNA binding"/>
    <property type="evidence" value="ECO:0007669"/>
    <property type="project" value="UniProtKB-KW"/>
</dbReference>
<feature type="region of interest" description="Disordered" evidence="8">
    <location>
        <begin position="741"/>
        <end position="772"/>
    </location>
</feature>
<dbReference type="GO" id="GO:0005634">
    <property type="term" value="C:nucleus"/>
    <property type="evidence" value="ECO:0007669"/>
    <property type="project" value="UniProtKB-SubCell"/>
</dbReference>
<evidence type="ECO:0000313" key="11">
    <source>
        <dbReference type="Proteomes" id="UP000053820"/>
    </source>
</evidence>
<keyword evidence="5" id="KW-0694">RNA-binding</keyword>
<comment type="subcellular location">
    <subcellularLocation>
        <location evidence="2">Cytoplasm</location>
        <location evidence="2">P-body</location>
    </subcellularLocation>
    <subcellularLocation>
        <location evidence="1">Nucleus</location>
    </subcellularLocation>
</comment>
<dbReference type="InterPro" id="IPR019167">
    <property type="entry name" value="PAT1_dom"/>
</dbReference>
<feature type="coiled-coil region" evidence="7">
    <location>
        <begin position="167"/>
        <end position="225"/>
    </location>
</feature>
<dbReference type="GO" id="GO:0033962">
    <property type="term" value="P:P-body assembly"/>
    <property type="evidence" value="ECO:0007669"/>
    <property type="project" value="TreeGrafter"/>
</dbReference>
<dbReference type="InterPro" id="IPR039900">
    <property type="entry name" value="Pat1-like"/>
</dbReference>
<keyword evidence="7" id="KW-0175">Coiled coil</keyword>